<feature type="region of interest" description="Disordered" evidence="1">
    <location>
        <begin position="1"/>
        <end position="68"/>
    </location>
</feature>
<feature type="compositionally biased region" description="Basic and acidic residues" evidence="1">
    <location>
        <begin position="1"/>
        <end position="24"/>
    </location>
</feature>
<gene>
    <name evidence="2" type="ORF">E0486_00040</name>
</gene>
<organism evidence="2 3">
    <name type="scientific">Flaviaesturariibacter aridisoli</name>
    <dbReference type="NCBI Taxonomy" id="2545761"/>
    <lineage>
        <taxon>Bacteria</taxon>
        <taxon>Pseudomonadati</taxon>
        <taxon>Bacteroidota</taxon>
        <taxon>Chitinophagia</taxon>
        <taxon>Chitinophagales</taxon>
        <taxon>Chitinophagaceae</taxon>
        <taxon>Flaviaestuariibacter</taxon>
    </lineage>
</organism>
<dbReference type="Proteomes" id="UP000295164">
    <property type="component" value="Unassembled WGS sequence"/>
</dbReference>
<comment type="caution">
    <text evidence="2">The sequence shown here is derived from an EMBL/GenBank/DDBJ whole genome shotgun (WGS) entry which is preliminary data.</text>
</comment>
<dbReference type="RefSeq" id="WP_131850084.1">
    <property type="nucleotide sequence ID" value="NZ_SKFH01000001.1"/>
</dbReference>
<evidence type="ECO:0000313" key="3">
    <source>
        <dbReference type="Proteomes" id="UP000295164"/>
    </source>
</evidence>
<protein>
    <submittedName>
        <fullName evidence="2">Uncharacterized protein</fullName>
    </submittedName>
</protein>
<evidence type="ECO:0000313" key="2">
    <source>
        <dbReference type="EMBL" id="TCZ74728.1"/>
    </source>
</evidence>
<keyword evidence="3" id="KW-1185">Reference proteome</keyword>
<evidence type="ECO:0000256" key="1">
    <source>
        <dbReference type="SAM" id="MobiDB-lite"/>
    </source>
</evidence>
<proteinExistence type="predicted"/>
<dbReference type="AlphaFoldDB" id="A0A4R4EA37"/>
<name>A0A4R4EA37_9BACT</name>
<sequence length="68" mass="7835">MRSRDHNERNEAARPQRPQEERGRRSGAADFWDRIADDAASGYGAQRGRDRNILNPDQEPDDARRGDE</sequence>
<dbReference type="EMBL" id="SKFH01000001">
    <property type="protein sequence ID" value="TCZ74728.1"/>
    <property type="molecule type" value="Genomic_DNA"/>
</dbReference>
<reference evidence="2 3" key="1">
    <citation type="submission" date="2019-03" db="EMBL/GenBank/DDBJ databases">
        <authorList>
            <person name="Kim M.K.M."/>
        </authorList>
    </citation>
    <scope>NUCLEOTIDE SEQUENCE [LARGE SCALE GENOMIC DNA]</scope>
    <source>
        <strain evidence="2 3">17J68-15</strain>
    </source>
</reference>
<accession>A0A4R4EA37</accession>